<evidence type="ECO:0000313" key="7">
    <source>
        <dbReference type="Proteomes" id="UP000004682"/>
    </source>
</evidence>
<dbReference type="Pfam" id="PF13545">
    <property type="entry name" value="HTH_Crp_2"/>
    <property type="match status" value="1"/>
</dbReference>
<dbReference type="CDD" id="cd00038">
    <property type="entry name" value="CAP_ED"/>
    <property type="match status" value="1"/>
</dbReference>
<dbReference type="PROSITE" id="PS51063">
    <property type="entry name" value="HTH_CRP_2"/>
    <property type="match status" value="1"/>
</dbReference>
<dbReference type="PANTHER" id="PTHR24567">
    <property type="entry name" value="CRP FAMILY TRANSCRIPTIONAL REGULATORY PROTEIN"/>
    <property type="match status" value="1"/>
</dbReference>
<dbReference type="InterPro" id="IPR000595">
    <property type="entry name" value="cNMP-bd_dom"/>
</dbReference>
<dbReference type="InterPro" id="IPR036390">
    <property type="entry name" value="WH_DNA-bd_sf"/>
</dbReference>
<dbReference type="InterPro" id="IPR036388">
    <property type="entry name" value="WH-like_DNA-bd_sf"/>
</dbReference>
<evidence type="ECO:0000313" key="6">
    <source>
        <dbReference type="EMBL" id="EIP88785.1"/>
    </source>
</evidence>
<dbReference type="PROSITE" id="PS50042">
    <property type="entry name" value="CNMP_BINDING_3"/>
    <property type="match status" value="1"/>
</dbReference>
<evidence type="ECO:0000256" key="3">
    <source>
        <dbReference type="ARBA" id="ARBA00023163"/>
    </source>
</evidence>
<organism evidence="6 7">
    <name type="scientific">Burkholderia humptydooensis MSMB43</name>
    <dbReference type="NCBI Taxonomy" id="441157"/>
    <lineage>
        <taxon>Bacteria</taxon>
        <taxon>Pseudomonadati</taxon>
        <taxon>Pseudomonadota</taxon>
        <taxon>Betaproteobacteria</taxon>
        <taxon>Burkholderiales</taxon>
        <taxon>Burkholderiaceae</taxon>
        <taxon>Burkholderia</taxon>
        <taxon>pseudomallei group</taxon>
    </lineage>
</organism>
<dbReference type="PANTHER" id="PTHR24567:SF68">
    <property type="entry name" value="DNA-BINDING TRANSCRIPTIONAL DUAL REGULATOR CRP"/>
    <property type="match status" value="1"/>
</dbReference>
<dbReference type="EMBL" id="JH692062">
    <property type="protein sequence ID" value="EIP88785.1"/>
    <property type="molecule type" value="Genomic_DNA"/>
</dbReference>
<protein>
    <recommendedName>
        <fullName evidence="8">Crp/Fnr family transcriptional regulator</fullName>
    </recommendedName>
</protein>
<dbReference type="InterPro" id="IPR018490">
    <property type="entry name" value="cNMP-bd_dom_sf"/>
</dbReference>
<keyword evidence="7" id="KW-1185">Reference proteome</keyword>
<sequence length="240" mass="26663">MSTDPGDEGGVMKESKIPVQDFLARLPIFSVLSRGELDNLARGTMRVQVPRGQTVFSRGDPCGGFHMIVYGQIKLSSFSPLGIEKIVRLLGPGDSFGEAVMFMDKPYAVTAKALSDTLLLHVTKAVVTEELDHNPAFARRMLASLSMRLHQLVVDVETYSLRSGTQRVISYLLEQTDAPAESGLQIRLETGKKAIASRLNLTPEHFSRVLRDLCTRELVVVNGRDIFIPDVDRLRSEMQY</sequence>
<keyword evidence="1" id="KW-0805">Transcription regulation</keyword>
<dbReference type="SUPFAM" id="SSF46785">
    <property type="entry name" value="Winged helix' DNA-binding domain"/>
    <property type="match status" value="1"/>
</dbReference>
<feature type="domain" description="HTH crp-type" evidence="5">
    <location>
        <begin position="162"/>
        <end position="232"/>
    </location>
</feature>
<evidence type="ECO:0000259" key="5">
    <source>
        <dbReference type="PROSITE" id="PS51063"/>
    </source>
</evidence>
<dbReference type="SMART" id="SM00100">
    <property type="entry name" value="cNMP"/>
    <property type="match status" value="1"/>
</dbReference>
<dbReference type="InterPro" id="IPR012318">
    <property type="entry name" value="HTH_CRP"/>
</dbReference>
<keyword evidence="2" id="KW-0238">DNA-binding</keyword>
<evidence type="ECO:0000259" key="4">
    <source>
        <dbReference type="PROSITE" id="PS50042"/>
    </source>
</evidence>
<proteinExistence type="predicted"/>
<dbReference type="InterPro" id="IPR050397">
    <property type="entry name" value="Env_Response_Regulators"/>
</dbReference>
<gene>
    <name evidence="6" type="ORF">A33K_14885</name>
</gene>
<accession>A0ABN0G980</accession>
<evidence type="ECO:0008006" key="8">
    <source>
        <dbReference type="Google" id="ProtNLM"/>
    </source>
</evidence>
<dbReference type="InterPro" id="IPR014710">
    <property type="entry name" value="RmlC-like_jellyroll"/>
</dbReference>
<dbReference type="SUPFAM" id="SSF51206">
    <property type="entry name" value="cAMP-binding domain-like"/>
    <property type="match status" value="1"/>
</dbReference>
<dbReference type="Pfam" id="PF00027">
    <property type="entry name" value="cNMP_binding"/>
    <property type="match status" value="1"/>
</dbReference>
<dbReference type="SMART" id="SM00419">
    <property type="entry name" value="HTH_CRP"/>
    <property type="match status" value="1"/>
</dbReference>
<evidence type="ECO:0000256" key="1">
    <source>
        <dbReference type="ARBA" id="ARBA00023015"/>
    </source>
</evidence>
<name>A0ABN0G980_9BURK</name>
<reference evidence="7" key="1">
    <citation type="journal article" date="2012" name="J. Bacteriol.">
        <title>Revised Genome Sequence of Burkholderia thailandensis MSMB43 with Improved Annotation.</title>
        <authorList>
            <person name="Zhuo Y."/>
            <person name="Liu L."/>
            <person name="Wang Q."/>
            <person name="Liu X."/>
            <person name="Ren B."/>
            <person name="Liu M."/>
            <person name="Ni P."/>
            <person name="Cheng Y.Q."/>
            <person name="Zhang L."/>
        </authorList>
    </citation>
    <scope>NUCLEOTIDE SEQUENCE [LARGE SCALE GENOMIC DNA]</scope>
    <source>
        <strain evidence="7">MSMB43</strain>
    </source>
</reference>
<evidence type="ECO:0000256" key="2">
    <source>
        <dbReference type="ARBA" id="ARBA00023125"/>
    </source>
</evidence>
<dbReference type="Proteomes" id="UP000004682">
    <property type="component" value="Unassembled WGS sequence"/>
</dbReference>
<keyword evidence="3" id="KW-0804">Transcription</keyword>
<dbReference type="Gene3D" id="2.60.120.10">
    <property type="entry name" value="Jelly Rolls"/>
    <property type="match status" value="1"/>
</dbReference>
<feature type="domain" description="Cyclic nucleotide-binding" evidence="4">
    <location>
        <begin position="28"/>
        <end position="148"/>
    </location>
</feature>
<dbReference type="Gene3D" id="1.10.10.10">
    <property type="entry name" value="Winged helix-like DNA-binding domain superfamily/Winged helix DNA-binding domain"/>
    <property type="match status" value="1"/>
</dbReference>